<dbReference type="PROSITE" id="PS01321">
    <property type="entry name" value="RUVC"/>
    <property type="match status" value="1"/>
</dbReference>
<comment type="function">
    <text evidence="12">The RuvA-RuvB-RuvC complex processes Holliday junction (HJ) DNA during genetic recombination and DNA repair. Endonuclease that resolves HJ intermediates. Cleaves cruciform DNA by making single-stranded nicks across the HJ at symmetrical positions within the homologous arms, yielding a 5'-phosphate and a 3'-hydroxyl group; requires a central core of homology in the junction. The consensus cleavage sequence is 5'-(A/T)TT(C/G)-3'. Cleavage occurs on the 3'-side of the TT dinucleotide at the point of strand exchange. HJ branch migration catalyzed by RuvA-RuvB allows RuvC to scan DNA until it finds its consensus sequence, where it cleaves and resolves the cruciform DNA.</text>
</comment>
<dbReference type="EC" id="3.1.21.10" evidence="12 13"/>
<dbReference type="HAMAP" id="MF_00034">
    <property type="entry name" value="RuvC"/>
    <property type="match status" value="1"/>
</dbReference>
<comment type="subcellular location">
    <subcellularLocation>
        <location evidence="12">Cytoplasm</location>
    </subcellularLocation>
</comment>
<dbReference type="SUPFAM" id="SSF53098">
    <property type="entry name" value="Ribonuclease H-like"/>
    <property type="match status" value="1"/>
</dbReference>
<feature type="active site" evidence="12">
    <location>
        <position position="7"/>
    </location>
</feature>
<dbReference type="PANTHER" id="PTHR30194:SF3">
    <property type="entry name" value="CROSSOVER JUNCTION ENDODEOXYRIBONUCLEASE RUVC"/>
    <property type="match status" value="1"/>
</dbReference>
<dbReference type="EMBL" id="JBHTKH010000003">
    <property type="protein sequence ID" value="MFD1053917.1"/>
    <property type="molecule type" value="Genomic_DNA"/>
</dbReference>
<dbReference type="Proteomes" id="UP001597046">
    <property type="component" value="Unassembled WGS sequence"/>
</dbReference>
<dbReference type="PRINTS" id="PR00696">
    <property type="entry name" value="RSOLVASERUVC"/>
</dbReference>
<keyword evidence="16" id="KW-1185">Reference proteome</keyword>
<keyword evidence="2 12" id="KW-0963">Cytoplasm</keyword>
<evidence type="ECO:0000256" key="8">
    <source>
        <dbReference type="ARBA" id="ARBA00022842"/>
    </source>
</evidence>
<feature type="active site" evidence="12">
    <location>
        <position position="141"/>
    </location>
</feature>
<dbReference type="Pfam" id="PF02075">
    <property type="entry name" value="RuvC"/>
    <property type="match status" value="1"/>
</dbReference>
<feature type="binding site" evidence="12">
    <location>
        <position position="68"/>
    </location>
    <ligand>
        <name>Mg(2+)</name>
        <dbReference type="ChEBI" id="CHEBI:18420"/>
        <label>2</label>
    </ligand>
</feature>
<keyword evidence="11 12" id="KW-0234">DNA repair</keyword>
<protein>
    <recommendedName>
        <fullName evidence="12 13">Crossover junction endodeoxyribonuclease RuvC</fullName>
        <ecNumber evidence="12 13">3.1.21.10</ecNumber>
    </recommendedName>
    <alternativeName>
        <fullName evidence="12">Holliday junction nuclease RuvC</fullName>
    </alternativeName>
    <alternativeName>
        <fullName evidence="12">Holliday junction resolvase RuvC</fullName>
    </alternativeName>
</protein>
<evidence type="ECO:0000256" key="7">
    <source>
        <dbReference type="ARBA" id="ARBA00022801"/>
    </source>
</evidence>
<keyword evidence="4 12" id="KW-0479">Metal-binding</keyword>
<evidence type="ECO:0000256" key="9">
    <source>
        <dbReference type="ARBA" id="ARBA00023125"/>
    </source>
</evidence>
<keyword evidence="5 12" id="KW-0255">Endonuclease</keyword>
<organism evidence="15 16">
    <name type="scientific">Terrabacter terrigena</name>
    <dbReference type="NCBI Taxonomy" id="574718"/>
    <lineage>
        <taxon>Bacteria</taxon>
        <taxon>Bacillati</taxon>
        <taxon>Actinomycetota</taxon>
        <taxon>Actinomycetes</taxon>
        <taxon>Micrococcales</taxon>
        <taxon>Intrasporangiaceae</taxon>
        <taxon>Terrabacter</taxon>
    </lineage>
</organism>
<evidence type="ECO:0000256" key="11">
    <source>
        <dbReference type="ARBA" id="ARBA00023204"/>
    </source>
</evidence>
<evidence type="ECO:0000256" key="13">
    <source>
        <dbReference type="NCBIfam" id="TIGR00228"/>
    </source>
</evidence>
<evidence type="ECO:0000313" key="15">
    <source>
        <dbReference type="EMBL" id="MFD1053917.1"/>
    </source>
</evidence>
<evidence type="ECO:0000313" key="16">
    <source>
        <dbReference type="Proteomes" id="UP001597046"/>
    </source>
</evidence>
<dbReference type="InterPro" id="IPR036397">
    <property type="entry name" value="RNaseH_sf"/>
</dbReference>
<evidence type="ECO:0000256" key="12">
    <source>
        <dbReference type="HAMAP-Rule" id="MF_00034"/>
    </source>
</evidence>
<comment type="cofactor">
    <cofactor evidence="12">
        <name>Mg(2+)</name>
        <dbReference type="ChEBI" id="CHEBI:18420"/>
    </cofactor>
    <text evidence="12">Binds 2 Mg(2+) ion per subunit.</text>
</comment>
<dbReference type="NCBIfam" id="TIGR00228">
    <property type="entry name" value="ruvC"/>
    <property type="match status" value="1"/>
</dbReference>
<dbReference type="PANTHER" id="PTHR30194">
    <property type="entry name" value="CROSSOVER JUNCTION ENDODEOXYRIBONUCLEASE RUVC"/>
    <property type="match status" value="1"/>
</dbReference>
<evidence type="ECO:0000256" key="5">
    <source>
        <dbReference type="ARBA" id="ARBA00022759"/>
    </source>
</evidence>
<feature type="binding site" evidence="12">
    <location>
        <position position="141"/>
    </location>
    <ligand>
        <name>Mg(2+)</name>
        <dbReference type="ChEBI" id="CHEBI:18420"/>
        <label>1</label>
    </ligand>
</feature>
<dbReference type="InterPro" id="IPR012337">
    <property type="entry name" value="RNaseH-like_sf"/>
</dbReference>
<evidence type="ECO:0000256" key="10">
    <source>
        <dbReference type="ARBA" id="ARBA00023172"/>
    </source>
</evidence>
<evidence type="ECO:0000256" key="3">
    <source>
        <dbReference type="ARBA" id="ARBA00022722"/>
    </source>
</evidence>
<reference evidence="16" key="1">
    <citation type="journal article" date="2019" name="Int. J. Syst. Evol. Microbiol.">
        <title>The Global Catalogue of Microorganisms (GCM) 10K type strain sequencing project: providing services to taxonomists for standard genome sequencing and annotation.</title>
        <authorList>
            <consortium name="The Broad Institute Genomics Platform"/>
            <consortium name="The Broad Institute Genome Sequencing Center for Infectious Disease"/>
            <person name="Wu L."/>
            <person name="Ma J."/>
        </authorList>
    </citation>
    <scope>NUCLEOTIDE SEQUENCE [LARGE SCALE GENOMIC DNA]</scope>
    <source>
        <strain evidence="16">CCUG 57508</strain>
    </source>
</reference>
<keyword evidence="6 12" id="KW-0227">DNA damage</keyword>
<feature type="region of interest" description="Disordered" evidence="14">
    <location>
        <begin position="172"/>
        <end position="222"/>
    </location>
</feature>
<dbReference type="InterPro" id="IPR002176">
    <property type="entry name" value="X-over_junc_endoDNase_RuvC"/>
</dbReference>
<keyword evidence="7 12" id="KW-0378">Hydrolase</keyword>
<comment type="similarity">
    <text evidence="1 12">Belongs to the RuvC family.</text>
</comment>
<accession>A0ABW3MVF8</accession>
<dbReference type="CDD" id="cd16962">
    <property type="entry name" value="RuvC"/>
    <property type="match status" value="1"/>
</dbReference>
<evidence type="ECO:0000256" key="2">
    <source>
        <dbReference type="ARBA" id="ARBA00022490"/>
    </source>
</evidence>
<dbReference type="RefSeq" id="WP_386051779.1">
    <property type="nucleotide sequence ID" value="NZ_JBHTKH010000003.1"/>
</dbReference>
<name>A0ABW3MVF8_9MICO</name>
<proteinExistence type="inferred from homology"/>
<comment type="subunit">
    <text evidence="12">Homodimer which binds Holliday junction (HJ) DNA. The HJ becomes 2-fold symmetrical on binding to RuvC with unstacked arms; it has a different conformation from HJ DNA in complex with RuvA. In the full resolvosome a probable DNA-RuvA(4)-RuvB(12)-RuvC(2) complex forms which resolves the HJ.</text>
</comment>
<feature type="binding site" evidence="12">
    <location>
        <position position="7"/>
    </location>
    <ligand>
        <name>Mg(2+)</name>
        <dbReference type="ChEBI" id="CHEBI:18420"/>
        <label>1</label>
    </ligand>
</feature>
<gene>
    <name evidence="12 15" type="primary">ruvC</name>
    <name evidence="15" type="ORF">ACFQ2V_06320</name>
</gene>
<keyword evidence="3 12" id="KW-0540">Nuclease</keyword>
<keyword evidence="9 12" id="KW-0238">DNA-binding</keyword>
<dbReference type="Gene3D" id="3.30.420.10">
    <property type="entry name" value="Ribonuclease H-like superfamily/Ribonuclease H"/>
    <property type="match status" value="1"/>
</dbReference>
<feature type="compositionally biased region" description="Low complexity" evidence="14">
    <location>
        <begin position="197"/>
        <end position="213"/>
    </location>
</feature>
<comment type="caution">
    <text evidence="15">The sequence shown here is derived from an EMBL/GenBank/DDBJ whole genome shotgun (WGS) entry which is preliminary data.</text>
</comment>
<feature type="active site" evidence="12">
    <location>
        <position position="68"/>
    </location>
</feature>
<comment type="catalytic activity">
    <reaction evidence="12">
        <text>Endonucleolytic cleavage at a junction such as a reciprocal single-stranded crossover between two homologous DNA duplexes (Holliday junction).</text>
        <dbReference type="EC" id="3.1.21.10"/>
    </reaction>
</comment>
<sequence>MRVLAVDPGLTRCGVGVVDGVPGRRLSLVEVGVIRTPSSDPTPKRLVAVEDEMRQWFERHRPQAVAIERVFADTNVSTVMGTAQVTGIVMILAERLGLPVTLHTPTEVKAAVSGSGRADKAQVTTMVTRLLGLDTPPKPADAADALALAICHVWRGGTQSRLEQARLDVLARTGTGGGGIPRRLPRAGAPAERRLRTAAAARSARSAPQSRPSPTDPGAQPR</sequence>
<keyword evidence="8 12" id="KW-0460">Magnesium</keyword>
<evidence type="ECO:0000256" key="6">
    <source>
        <dbReference type="ARBA" id="ARBA00022763"/>
    </source>
</evidence>
<evidence type="ECO:0000256" key="14">
    <source>
        <dbReference type="SAM" id="MobiDB-lite"/>
    </source>
</evidence>
<dbReference type="InterPro" id="IPR020563">
    <property type="entry name" value="X-over_junc_endoDNase_Mg_BS"/>
</dbReference>
<evidence type="ECO:0000256" key="1">
    <source>
        <dbReference type="ARBA" id="ARBA00009518"/>
    </source>
</evidence>
<evidence type="ECO:0000256" key="4">
    <source>
        <dbReference type="ARBA" id="ARBA00022723"/>
    </source>
</evidence>
<keyword evidence="10 12" id="KW-0233">DNA recombination</keyword>